<dbReference type="RefSeq" id="WP_179501675.1">
    <property type="nucleotide sequence ID" value="NZ_JACCAA010000001.1"/>
</dbReference>
<reference evidence="2 3" key="1">
    <citation type="submission" date="2020-07" db="EMBL/GenBank/DDBJ databases">
        <title>Sequencing the genomes of 1000 actinobacteria strains.</title>
        <authorList>
            <person name="Klenk H.-P."/>
        </authorList>
    </citation>
    <scope>NUCLEOTIDE SEQUENCE [LARGE SCALE GENOMIC DNA]</scope>
    <source>
        <strain evidence="2 3">DSM 23819</strain>
    </source>
</reference>
<dbReference type="AlphaFoldDB" id="A0A7Y9S1R1"/>
<feature type="signal peptide" evidence="1">
    <location>
        <begin position="1"/>
        <end position="28"/>
    </location>
</feature>
<dbReference type="EMBL" id="JACCAA010000001">
    <property type="protein sequence ID" value="NYG58518.1"/>
    <property type="molecule type" value="Genomic_DNA"/>
</dbReference>
<comment type="caution">
    <text evidence="2">The sequence shown here is derived from an EMBL/GenBank/DDBJ whole genome shotgun (WGS) entry which is preliminary data.</text>
</comment>
<dbReference type="Proteomes" id="UP000540656">
    <property type="component" value="Unassembled WGS sequence"/>
</dbReference>
<dbReference type="PROSITE" id="PS51257">
    <property type="entry name" value="PROKAR_LIPOPROTEIN"/>
    <property type="match status" value="1"/>
</dbReference>
<evidence type="ECO:0000313" key="3">
    <source>
        <dbReference type="Proteomes" id="UP000540656"/>
    </source>
</evidence>
<evidence type="ECO:0000313" key="2">
    <source>
        <dbReference type="EMBL" id="NYG58518.1"/>
    </source>
</evidence>
<feature type="chain" id="PRO_5030611782" evidence="1">
    <location>
        <begin position="29"/>
        <end position="184"/>
    </location>
</feature>
<name>A0A7Y9S1R1_9ACTN</name>
<keyword evidence="3" id="KW-1185">Reference proteome</keyword>
<organism evidence="2 3">
    <name type="scientific">Nocardioides daedukensis</name>
    <dbReference type="NCBI Taxonomy" id="634462"/>
    <lineage>
        <taxon>Bacteria</taxon>
        <taxon>Bacillati</taxon>
        <taxon>Actinomycetota</taxon>
        <taxon>Actinomycetes</taxon>
        <taxon>Propionibacteriales</taxon>
        <taxon>Nocardioidaceae</taxon>
        <taxon>Nocardioides</taxon>
    </lineage>
</organism>
<sequence length="184" mass="19602">MQPRRRRSRLLCSRVLLLAATAASTALLAGCSDDAPGDQRVLPDDVVAMQERVDDLANDLVPSLLETNDASIKHAAGQYAPCPAAGHWRYFATFTLDLPQGDAGSVLATARTSMEANGLTGIVENADGRGGWTTTVDGLRVWVGGRDAGDIQGLRVESAQCVKVADEDVAAVEAEPRHDYDDLR</sequence>
<keyword evidence="2" id="KW-0449">Lipoprotein</keyword>
<protein>
    <submittedName>
        <fullName evidence="2">Outer membrane murein-binding lipoprotein Lpp</fullName>
    </submittedName>
</protein>
<evidence type="ECO:0000256" key="1">
    <source>
        <dbReference type="SAM" id="SignalP"/>
    </source>
</evidence>
<keyword evidence="1" id="KW-0732">Signal</keyword>
<gene>
    <name evidence="2" type="ORF">BJ980_001441</name>
</gene>
<accession>A0A7Y9S1R1</accession>
<proteinExistence type="predicted"/>